<keyword evidence="4" id="KW-0472">Membrane</keyword>
<evidence type="ECO:0000256" key="4">
    <source>
        <dbReference type="SAM" id="Phobius"/>
    </source>
</evidence>
<evidence type="ECO:0000256" key="3">
    <source>
        <dbReference type="ARBA" id="ARBA00022729"/>
    </source>
</evidence>
<protein>
    <submittedName>
        <fullName evidence="6">Sugar-binding domain protein</fullName>
    </submittedName>
</protein>
<keyword evidence="3" id="KW-0732">Signal</keyword>
<feature type="domain" description="Periplasmic binding protein" evidence="5">
    <location>
        <begin position="48"/>
        <end position="292"/>
    </location>
</feature>
<dbReference type="Proteomes" id="UP000070366">
    <property type="component" value="Unassembled WGS sequence"/>
</dbReference>
<reference evidence="6 7" key="1">
    <citation type="submission" date="2016-02" db="EMBL/GenBank/DDBJ databases">
        <authorList>
            <person name="Wen L."/>
            <person name="He K."/>
            <person name="Yang H."/>
        </authorList>
    </citation>
    <scope>NUCLEOTIDE SEQUENCE [LARGE SCALE GENOMIC DNA]</scope>
    <source>
        <strain evidence="6 7">DSM 22607</strain>
    </source>
</reference>
<organism evidence="6 7">
    <name type="scientific">Christensenella minuta</name>
    <dbReference type="NCBI Taxonomy" id="626937"/>
    <lineage>
        <taxon>Bacteria</taxon>
        <taxon>Bacillati</taxon>
        <taxon>Bacillota</taxon>
        <taxon>Clostridia</taxon>
        <taxon>Christensenellales</taxon>
        <taxon>Christensenellaceae</taxon>
        <taxon>Christensenella</taxon>
    </lineage>
</organism>
<keyword evidence="7" id="KW-1185">Reference proteome</keyword>
<dbReference type="AlphaFoldDB" id="A0A136Q7H6"/>
<evidence type="ECO:0000313" key="6">
    <source>
        <dbReference type="EMBL" id="KXK66623.1"/>
    </source>
</evidence>
<dbReference type="KEGG" id="cmiu:B1H56_07325"/>
<comment type="caution">
    <text evidence="6">The sequence shown here is derived from an EMBL/GenBank/DDBJ whole genome shotgun (WGS) entry which is preliminary data.</text>
</comment>
<dbReference type="SUPFAM" id="SSF53822">
    <property type="entry name" value="Periplasmic binding protein-like I"/>
    <property type="match status" value="1"/>
</dbReference>
<dbReference type="GO" id="GO:0030246">
    <property type="term" value="F:carbohydrate binding"/>
    <property type="evidence" value="ECO:0007669"/>
    <property type="project" value="UniProtKB-ARBA"/>
</dbReference>
<dbReference type="Gene3D" id="3.40.50.2300">
    <property type="match status" value="2"/>
</dbReference>
<dbReference type="InterPro" id="IPR028082">
    <property type="entry name" value="Peripla_BP_I"/>
</dbReference>
<dbReference type="GO" id="GO:0030313">
    <property type="term" value="C:cell envelope"/>
    <property type="evidence" value="ECO:0007669"/>
    <property type="project" value="UniProtKB-SubCell"/>
</dbReference>
<dbReference type="RefSeq" id="WP_066522902.1">
    <property type="nucleotide sequence ID" value="NZ_CABMOF010000011.1"/>
</dbReference>
<gene>
    <name evidence="6" type="ORF">HMPREF3293_00454</name>
</gene>
<dbReference type="PANTHER" id="PTHR46847:SF1">
    <property type="entry name" value="D-ALLOSE-BINDING PERIPLASMIC PROTEIN-RELATED"/>
    <property type="match status" value="1"/>
</dbReference>
<dbReference type="Pfam" id="PF13407">
    <property type="entry name" value="Peripla_BP_4"/>
    <property type="match status" value="1"/>
</dbReference>
<evidence type="ECO:0000256" key="2">
    <source>
        <dbReference type="ARBA" id="ARBA00007639"/>
    </source>
</evidence>
<dbReference type="InterPro" id="IPR025997">
    <property type="entry name" value="SBP_2_dom"/>
</dbReference>
<dbReference type="STRING" id="626937.HMPREF3293_00454"/>
<dbReference type="OrthoDB" id="569491at2"/>
<evidence type="ECO:0000259" key="5">
    <source>
        <dbReference type="Pfam" id="PF13407"/>
    </source>
</evidence>
<sequence length="324" mass="35111">MAKKTFYIIISLILAGIFITFGIFLGQKNATSRTLDATLIVKSQQPGFEFWELLEKGAREGAKEFGVNLTVDGAMSEEDTEGQIEAVRRAIADQPDMIILAAADSDALLPYAKEIREKGIKLILVDSGLSEPVGSCFVGTDNYAAAKYVGDVMGGEMGGTGKVAVISHSTQTTTAGQRAEGFARGIRNYPDMEIVGTYDIGDSTERSYETTTRILSENPDISGLFATNQISAEGVSRAIRESGREDIRFYAFDSSTVQNEALETGIVDGFAVQMPFNMGYMAVQAAVEAADGTLRVTSIDTGFAFATKENMREEEIQRLIYPFV</sequence>
<dbReference type="EMBL" id="LSZW01000035">
    <property type="protein sequence ID" value="KXK66623.1"/>
    <property type="molecule type" value="Genomic_DNA"/>
</dbReference>
<proteinExistence type="inferred from homology"/>
<name>A0A136Q7H6_9FIRM</name>
<dbReference type="CDD" id="cd20006">
    <property type="entry name" value="PBP1_ABC_sugar_binding-like"/>
    <property type="match status" value="1"/>
</dbReference>
<dbReference type="PANTHER" id="PTHR46847">
    <property type="entry name" value="D-ALLOSE-BINDING PERIPLASMIC PROTEIN-RELATED"/>
    <property type="match status" value="1"/>
</dbReference>
<keyword evidence="4" id="KW-0812">Transmembrane</keyword>
<comment type="similarity">
    <text evidence="2">Belongs to the bacterial solute-binding protein 2 family.</text>
</comment>
<evidence type="ECO:0000256" key="1">
    <source>
        <dbReference type="ARBA" id="ARBA00004196"/>
    </source>
</evidence>
<comment type="subcellular location">
    <subcellularLocation>
        <location evidence="1">Cell envelope</location>
    </subcellularLocation>
</comment>
<evidence type="ECO:0000313" key="7">
    <source>
        <dbReference type="Proteomes" id="UP000070366"/>
    </source>
</evidence>
<feature type="transmembrane region" description="Helical" evidence="4">
    <location>
        <begin position="6"/>
        <end position="25"/>
    </location>
</feature>
<keyword evidence="4" id="KW-1133">Transmembrane helix</keyword>
<accession>A0A136Q7H6</accession>